<keyword evidence="7" id="KW-1185">Reference proteome</keyword>
<evidence type="ECO:0000313" key="5">
    <source>
        <dbReference type="EMBL" id="QHQ26779.1"/>
    </source>
</evidence>
<evidence type="ECO:0000313" key="6">
    <source>
        <dbReference type="Proteomes" id="UP000464054"/>
    </source>
</evidence>
<dbReference type="Proteomes" id="UP000464054">
    <property type="component" value="Chromosome"/>
</dbReference>
<dbReference type="PANTHER" id="PTHR37813">
    <property type="entry name" value="FELS-2 PROPHAGE PROTEIN"/>
    <property type="match status" value="1"/>
</dbReference>
<dbReference type="NCBIfam" id="TIGR01760">
    <property type="entry name" value="tape_meas_TP901"/>
    <property type="match status" value="1"/>
</dbReference>
<evidence type="ECO:0000256" key="1">
    <source>
        <dbReference type="ARBA" id="ARBA00022612"/>
    </source>
</evidence>
<keyword evidence="3" id="KW-0472">Membrane</keyword>
<evidence type="ECO:0000313" key="7">
    <source>
        <dbReference type="Proteomes" id="UP001617714"/>
    </source>
</evidence>
<feature type="transmembrane region" description="Helical" evidence="3">
    <location>
        <begin position="584"/>
        <end position="602"/>
    </location>
</feature>
<reference evidence="4 7" key="3">
    <citation type="submission" date="2024-10" db="EMBL/GenBank/DDBJ databases">
        <authorList>
            <person name="Lu C.-H."/>
        </authorList>
    </citation>
    <scope>NUCLEOTIDE SEQUENCE [LARGE SCALE GENOMIC DNA]</scope>
    <source>
        <strain evidence="4 7">22QBSP01-2</strain>
    </source>
</reference>
<dbReference type="RefSeq" id="WP_039480155.1">
    <property type="nucleotide sequence ID" value="NZ_CP046377.1"/>
</dbReference>
<proteinExistence type="predicted"/>
<reference evidence="5" key="2">
    <citation type="journal article" date="2022" name="Plant Pathol J">
        <title>Comparative Genomic Analysis of Pathogenic Factors of Pectobacterium Species Isolated in South Korea Using Whole-Genome Sequencing.</title>
        <authorList>
            <person name="Jee S."/>
            <person name="Kang I.J."/>
            <person name="Bak G."/>
            <person name="Kang S."/>
            <person name="Lee J."/>
            <person name="Heu S."/>
            <person name="Hwang I."/>
        </authorList>
    </citation>
    <scope>NUCLEOTIDE SEQUENCE</scope>
    <source>
        <strain evidence="5">PZ1</strain>
    </source>
</reference>
<dbReference type="AlphaFoldDB" id="A0AAP9IPU5"/>
<dbReference type="EMBL" id="JBIXKD010000015">
    <property type="protein sequence ID" value="MFJ5322473.1"/>
    <property type="molecule type" value="Genomic_DNA"/>
</dbReference>
<reference evidence="6" key="1">
    <citation type="submission" date="2019-11" db="EMBL/GenBank/DDBJ databases">
        <authorList>
            <person name="Jee S."/>
        </authorList>
    </citation>
    <scope>NUCLEOTIDE SEQUENCE [LARGE SCALE GENOMIC DNA]</scope>
    <source>
        <strain evidence="6">PZ1</strain>
    </source>
</reference>
<dbReference type="InterPro" id="IPR010090">
    <property type="entry name" value="Phage_tape_meas"/>
</dbReference>
<dbReference type="EMBL" id="CP046377">
    <property type="protein sequence ID" value="QHQ26779.1"/>
    <property type="molecule type" value="Genomic_DNA"/>
</dbReference>
<evidence type="ECO:0000256" key="3">
    <source>
        <dbReference type="SAM" id="Phobius"/>
    </source>
</evidence>
<keyword evidence="3" id="KW-0812">Transmembrane</keyword>
<keyword evidence="3" id="KW-1133">Transmembrane helix</keyword>
<organism evidence="5 6">
    <name type="scientific">Pectobacterium parvum</name>
    <dbReference type="NCBI Taxonomy" id="2778550"/>
    <lineage>
        <taxon>Bacteria</taxon>
        <taxon>Pseudomonadati</taxon>
        <taxon>Pseudomonadota</taxon>
        <taxon>Gammaproteobacteria</taxon>
        <taxon>Enterobacterales</taxon>
        <taxon>Pectobacteriaceae</taxon>
        <taxon>Pectobacterium</taxon>
    </lineage>
</organism>
<keyword evidence="1" id="KW-1188">Viral release from host cell</keyword>
<keyword evidence="2" id="KW-0175">Coiled coil</keyword>
<dbReference type="GeneID" id="90770876"/>
<sequence>MLLNGVMLGRTFGATLDDTKKSLQSLSDSLKQAQERQRQFNQSLERFGAISTQIVSQLNQSLERFGAVCTQTVSQLNQSRLELEINQERLASSQPRQEALRENHTERTESFQEIKETFGSVMAPIVASVTRYASFEAQLRDIRVAHGMSSEQEKEMGQRLRQYSQQVNQTPDALLSSAGKLLDNGMSQQQATDVAAVLGKTSTASGAALSDLTALTTMLDDKFNLKGAKALEESFSRMLAGTKQGFSMASMTQYATELAPGFTAMGATGNQALSQLVSSLSATKGADTEADTAARLGSFMNAMGRTDIADSYYNAGMDYNASLKSHMKGGYSQYDASVLVGTELIDSKGSQFRKQWDMASNTGNVGAQQNLMQRYGLQEVFHTPEAVNHALSMKQNWASYQANQQVMNSPAATQTLNIDFAQKNDTLTGRWQKMTTSLLNIALNVGEALLPVLVSLSDALIPILDQLVTWTAENPELVRRIVVTVASFFMFGKAVSGAWQGISTLLSWFQAFKDGILQIKTGWQLFSAGLRTTGFLQGLGAALHWLVGGAGTLGRMLGGVLRSGLMMAGRAVLSLGIMLMTTPVGWAIAAAAALVGIVALVYKYRDQISSFFSHHWSDISQKAKAFWADLKNGTSGGVAGVLGVLVDWSPLGTWYSNWVKGLNELETKWPASLSGLASKVIDKFVSEFEKEYPKLQAVFNKIGEFIPGGVKDFLGMGSKTVSIEAGGQPVAASAVATPVLKPTSVSALSLQPTLPVESPSAESNVSTPQQRVALTPTVGGAKGKLVTAAPSERVQVAFSPTIYLNGQKAAPTPEMTKTLTLSMNELENMLNKLLTQRERRGYA</sequence>
<name>A0AAP9IPU5_9GAMM</name>
<dbReference type="PANTHER" id="PTHR37813:SF1">
    <property type="entry name" value="FELS-2 PROPHAGE PROTEIN"/>
    <property type="match status" value="1"/>
</dbReference>
<evidence type="ECO:0000256" key="2">
    <source>
        <dbReference type="SAM" id="Coils"/>
    </source>
</evidence>
<dbReference type="Proteomes" id="UP001617714">
    <property type="component" value="Unassembled WGS sequence"/>
</dbReference>
<feature type="coiled-coil region" evidence="2">
    <location>
        <begin position="16"/>
        <end position="43"/>
    </location>
</feature>
<protein>
    <submittedName>
        <fullName evidence="5">Phage tail tape measure protein</fullName>
    </submittedName>
</protein>
<accession>A0AAP9IPU5</accession>
<evidence type="ECO:0000313" key="4">
    <source>
        <dbReference type="EMBL" id="MFJ5322473.1"/>
    </source>
</evidence>
<gene>
    <name evidence="4" type="ORF">ACIPSN_14115</name>
    <name evidence="5" type="ORF">GMX10_20890</name>
</gene>